<evidence type="ECO:0000256" key="8">
    <source>
        <dbReference type="ARBA" id="ARBA00022927"/>
    </source>
</evidence>
<sequence>PHLIFSLQKCLISGMWLISRRYPGPAVPRGTAYGVGRPALEILQSRCYASGGRKGFISGFVENIKQELAKNKEMKESIKKFRDEAKKLEESDALREARRKYKTIESETVKTSEVIKKKLEEITGTVKESLDEVSKSDIGRKIKEGVEEAAKTAKQSAESVTKGGEKLGKTAAFKAISQGVETVKKEIDESVLGQTGPYKRPERLRKRTEFSGERIKEERIFEANEEAMGVVLHKDSKWYQQWKDFKDNNVVFNRFFEMKMKYDESDNAFIRASRAVTDKVTDLIGNIGVNTDQLPSQASLLQAKHPQGSQPFLTRDVPAMISGELEILKDWCYEATYSQLAHPIQQAKAMGLQFHSRILDIDNIDLAMGKMMEQGPVLIITFQAQVVMVIKNQKGELVEGDPDKVLRMLYVWALCRDQDELNPYAAWRLLDISSSSTEQVL</sequence>
<feature type="domain" description="Tim44-like" evidence="17">
    <location>
        <begin position="296"/>
        <end position="434"/>
    </location>
</feature>
<comment type="caution">
    <text evidence="18">The sequence shown here is derived from an EMBL/GenBank/DDBJ whole genome shotgun (WGS) entry which is preliminary data.</text>
</comment>
<keyword evidence="8" id="KW-0653">Protein transport</keyword>
<dbReference type="GO" id="GO:0005524">
    <property type="term" value="F:ATP binding"/>
    <property type="evidence" value="ECO:0007669"/>
    <property type="project" value="UniProtKB-KW"/>
</dbReference>
<evidence type="ECO:0000256" key="10">
    <source>
        <dbReference type="ARBA" id="ARBA00023010"/>
    </source>
</evidence>
<comment type="subunit">
    <text evidence="14">Probable component of the PAM complex at least composed of a mitochondrial HSP70 protein, GRPEL1 or GRPEL2, TIMM44, TIMM16/PAM16 and TIMM14/DNAJC19. The complex interacts with the TIMM23 component of the TIM23 complex. Interacts with SLC25A4/ANT1 and SLC25A5/ANT2; leading to inhibit the presequence translocase TIMM23, thereby promoting stabilization of PINK1.</text>
</comment>
<dbReference type="InterPro" id="IPR007379">
    <property type="entry name" value="Tim44-like_dom"/>
</dbReference>
<dbReference type="GO" id="GO:0051087">
    <property type="term" value="F:protein-folding chaperone binding"/>
    <property type="evidence" value="ECO:0007669"/>
    <property type="project" value="InterPro"/>
</dbReference>
<evidence type="ECO:0000256" key="11">
    <source>
        <dbReference type="ARBA" id="ARBA00023128"/>
    </source>
</evidence>
<name>A0A851ZDM0_9AVES</name>
<feature type="non-terminal residue" evidence="18">
    <location>
        <position position="1"/>
    </location>
</feature>
<keyword evidence="19" id="KW-1185">Reference proteome</keyword>
<evidence type="ECO:0000313" key="18">
    <source>
        <dbReference type="EMBL" id="NXD82460.1"/>
    </source>
</evidence>
<keyword evidence="10" id="KW-0811">Translocation</keyword>
<feature type="non-terminal residue" evidence="18">
    <location>
        <position position="441"/>
    </location>
</feature>
<feature type="coiled-coil region" evidence="16">
    <location>
        <begin position="64"/>
        <end position="107"/>
    </location>
</feature>
<evidence type="ECO:0000256" key="15">
    <source>
        <dbReference type="ARBA" id="ARBA00074309"/>
    </source>
</evidence>
<comment type="function">
    <text evidence="13">Essential component of the PAM complex, a complex required for the translocation of transit peptide-containing proteins from the inner membrane into the mitochondrial matrix in an ATP-dependent manner. Recruits mitochondrial HSP70 to drive protein translocation into the matrix using ATP as an energy source.</text>
</comment>
<organism evidence="18 19">
    <name type="scientific">Halcyon senegalensis</name>
    <dbReference type="NCBI Taxonomy" id="342381"/>
    <lineage>
        <taxon>Eukaryota</taxon>
        <taxon>Metazoa</taxon>
        <taxon>Chordata</taxon>
        <taxon>Craniata</taxon>
        <taxon>Vertebrata</taxon>
        <taxon>Euteleostomi</taxon>
        <taxon>Archelosauria</taxon>
        <taxon>Archosauria</taxon>
        <taxon>Dinosauria</taxon>
        <taxon>Saurischia</taxon>
        <taxon>Theropoda</taxon>
        <taxon>Coelurosauria</taxon>
        <taxon>Aves</taxon>
        <taxon>Neognathae</taxon>
        <taxon>Neoaves</taxon>
        <taxon>Telluraves</taxon>
        <taxon>Coraciimorphae</taxon>
        <taxon>Coraciiformes</taxon>
        <taxon>Alcedinidae</taxon>
        <taxon>Halcyon</taxon>
    </lineage>
</organism>
<keyword evidence="5" id="KW-0547">Nucleotide-binding</keyword>
<dbReference type="EMBL" id="WBNJ01000208">
    <property type="protein sequence ID" value="NXD82460.1"/>
    <property type="molecule type" value="Genomic_DNA"/>
</dbReference>
<dbReference type="InterPro" id="IPR039544">
    <property type="entry name" value="Tim44-like"/>
</dbReference>
<evidence type="ECO:0000259" key="17">
    <source>
        <dbReference type="SMART" id="SM00978"/>
    </source>
</evidence>
<evidence type="ECO:0000256" key="5">
    <source>
        <dbReference type="ARBA" id="ARBA00022741"/>
    </source>
</evidence>
<evidence type="ECO:0000256" key="14">
    <source>
        <dbReference type="ARBA" id="ARBA00063163"/>
    </source>
</evidence>
<dbReference type="GO" id="GO:0030150">
    <property type="term" value="P:protein import into mitochondrial matrix"/>
    <property type="evidence" value="ECO:0007669"/>
    <property type="project" value="InterPro"/>
</dbReference>
<dbReference type="SMART" id="SM00978">
    <property type="entry name" value="Tim44"/>
    <property type="match status" value="1"/>
</dbReference>
<dbReference type="InterPro" id="IPR017303">
    <property type="entry name" value="Tim44"/>
</dbReference>
<evidence type="ECO:0000256" key="6">
    <source>
        <dbReference type="ARBA" id="ARBA00022792"/>
    </source>
</evidence>
<keyword evidence="9" id="KW-0809">Transit peptide</keyword>
<keyword evidence="11" id="KW-0496">Mitochondrion</keyword>
<evidence type="ECO:0000256" key="1">
    <source>
        <dbReference type="ARBA" id="ARBA00004443"/>
    </source>
</evidence>
<dbReference type="InterPro" id="IPR032710">
    <property type="entry name" value="NTF2-like_dom_sf"/>
</dbReference>
<dbReference type="PANTHER" id="PTHR10721:SF1">
    <property type="entry name" value="MITOCHONDRIAL IMPORT INNER MEMBRANE TRANSLOCASE SUBUNIT TIM44"/>
    <property type="match status" value="1"/>
</dbReference>
<dbReference type="PIRSF" id="PIRSF037871">
    <property type="entry name" value="TIM44"/>
    <property type="match status" value="1"/>
</dbReference>
<evidence type="ECO:0000256" key="12">
    <source>
        <dbReference type="ARBA" id="ARBA00023136"/>
    </source>
</evidence>
<dbReference type="SUPFAM" id="SSF54427">
    <property type="entry name" value="NTF2-like"/>
    <property type="match status" value="1"/>
</dbReference>
<protein>
    <recommendedName>
        <fullName evidence="15">Mitochondrial import inner membrane translocase subunit TIM44</fullName>
    </recommendedName>
</protein>
<gene>
    <name evidence="18" type="primary">Timm44</name>
    <name evidence="18" type="ORF">HALSEN_R13801</name>
</gene>
<proteinExistence type="inferred from homology"/>
<dbReference type="AlphaFoldDB" id="A0A851ZDM0"/>
<dbReference type="FunFam" id="3.10.450.240:FF:000001">
    <property type="entry name" value="Mitochondrial import inner membrane translocase subunit TIM44"/>
    <property type="match status" value="1"/>
</dbReference>
<dbReference type="Pfam" id="PF04280">
    <property type="entry name" value="Tim44"/>
    <property type="match status" value="1"/>
</dbReference>
<dbReference type="GO" id="GO:0005743">
    <property type="term" value="C:mitochondrial inner membrane"/>
    <property type="evidence" value="ECO:0007669"/>
    <property type="project" value="UniProtKB-SubCell"/>
</dbReference>
<evidence type="ECO:0000313" key="19">
    <source>
        <dbReference type="Proteomes" id="UP000648918"/>
    </source>
</evidence>
<comment type="similarity">
    <text evidence="2">Belongs to the Tim44 family.</text>
</comment>
<evidence type="ECO:0000256" key="16">
    <source>
        <dbReference type="SAM" id="Coils"/>
    </source>
</evidence>
<keyword evidence="6" id="KW-0999">Mitochondrion inner membrane</keyword>
<evidence type="ECO:0000256" key="7">
    <source>
        <dbReference type="ARBA" id="ARBA00022840"/>
    </source>
</evidence>
<evidence type="ECO:0000256" key="3">
    <source>
        <dbReference type="ARBA" id="ARBA00022448"/>
    </source>
</evidence>
<dbReference type="Proteomes" id="UP000648918">
    <property type="component" value="Unassembled WGS sequence"/>
</dbReference>
<accession>A0A851ZDM0</accession>
<dbReference type="PANTHER" id="PTHR10721">
    <property type="entry name" value="MITOCHONDRIAL IMPORT INNER MEMBRANE TRANSLOCASE SUBUNIT TIM44"/>
    <property type="match status" value="1"/>
</dbReference>
<evidence type="ECO:0000256" key="13">
    <source>
        <dbReference type="ARBA" id="ARBA00057148"/>
    </source>
</evidence>
<keyword evidence="16" id="KW-0175">Coiled coil</keyword>
<dbReference type="Gene3D" id="3.10.450.240">
    <property type="match status" value="1"/>
</dbReference>
<evidence type="ECO:0000256" key="9">
    <source>
        <dbReference type="ARBA" id="ARBA00022946"/>
    </source>
</evidence>
<keyword evidence="3" id="KW-0813">Transport</keyword>
<evidence type="ECO:0000256" key="4">
    <source>
        <dbReference type="ARBA" id="ARBA00022553"/>
    </source>
</evidence>
<reference evidence="18" key="1">
    <citation type="submission" date="2019-09" db="EMBL/GenBank/DDBJ databases">
        <title>Bird 10,000 Genomes (B10K) Project - Family phase.</title>
        <authorList>
            <person name="Zhang G."/>
        </authorList>
    </citation>
    <scope>NUCLEOTIDE SEQUENCE</scope>
    <source>
        <strain evidence="18">B10K-DU-024-03</strain>
        <tissue evidence="18">Muscle</tissue>
    </source>
</reference>
<dbReference type="OrthoDB" id="10265990at2759"/>
<comment type="subcellular location">
    <subcellularLocation>
        <location evidence="1">Mitochondrion inner membrane</location>
        <topology evidence="1">Peripheral membrane protein</topology>
        <orientation evidence="1">Matrix side</orientation>
    </subcellularLocation>
</comment>
<keyword evidence="4" id="KW-0597">Phosphoprotein</keyword>
<keyword evidence="7" id="KW-0067">ATP-binding</keyword>
<evidence type="ECO:0000256" key="2">
    <source>
        <dbReference type="ARBA" id="ARBA00009597"/>
    </source>
</evidence>
<keyword evidence="12" id="KW-0472">Membrane</keyword>